<evidence type="ECO:0000313" key="5">
    <source>
        <dbReference type="Proteomes" id="UP000789595"/>
    </source>
</evidence>
<dbReference type="Proteomes" id="UP000789595">
    <property type="component" value="Unassembled WGS sequence"/>
</dbReference>
<dbReference type="Gene3D" id="1.10.287.110">
    <property type="entry name" value="DnaJ domain"/>
    <property type="match status" value="1"/>
</dbReference>
<evidence type="ECO:0000259" key="2">
    <source>
        <dbReference type="PROSITE" id="PS50076"/>
    </source>
</evidence>
<evidence type="ECO:0000313" key="3">
    <source>
        <dbReference type="EMBL" id="CAE0703891.1"/>
    </source>
</evidence>
<dbReference type="InterPro" id="IPR050817">
    <property type="entry name" value="DjlA_DnaK_co-chaperone"/>
</dbReference>
<gene>
    <name evidence="3" type="ORF">PCAL00307_LOCUS19339</name>
    <name evidence="4" type="ORF">PECAL_5P20090</name>
</gene>
<accession>A0A7S4A555</accession>
<feature type="signal peptide" evidence="1">
    <location>
        <begin position="1"/>
        <end position="18"/>
    </location>
</feature>
<sequence length="212" mass="23938">MRVLWLLTCVLTFFSAAGMFESDALRTLGLRKGATPEEIKKAYKRLAREHHPDKGGDSNEFIKIHDAYESLSQPGGASKPPAGTPPEEALFAALFRFEEEFGDAFKGYGEHIAKAWSNATLLEQSLKQSVERAWPTSPGESYAVRIKRSLLKSSMSWLVWTLSKLDLEHIMKKVGDHVGQGNVRFTVNGRRVDPAEVRRRYAAYAKRRRDEL</sequence>
<proteinExistence type="predicted"/>
<keyword evidence="1" id="KW-0732">Signal</keyword>
<dbReference type="EMBL" id="CAKKNE010000005">
    <property type="protein sequence ID" value="CAH0377474.1"/>
    <property type="molecule type" value="Genomic_DNA"/>
</dbReference>
<evidence type="ECO:0000313" key="4">
    <source>
        <dbReference type="EMBL" id="CAH0377474.1"/>
    </source>
</evidence>
<protein>
    <recommendedName>
        <fullName evidence="2">J domain-containing protein</fullName>
    </recommendedName>
</protein>
<reference evidence="4" key="2">
    <citation type="submission" date="2021-11" db="EMBL/GenBank/DDBJ databases">
        <authorList>
            <consortium name="Genoscope - CEA"/>
            <person name="William W."/>
        </authorList>
    </citation>
    <scope>NUCLEOTIDE SEQUENCE</scope>
</reference>
<keyword evidence="5" id="KW-1185">Reference proteome</keyword>
<dbReference type="PROSITE" id="PS50076">
    <property type="entry name" value="DNAJ_2"/>
    <property type="match status" value="1"/>
</dbReference>
<evidence type="ECO:0000256" key="1">
    <source>
        <dbReference type="SAM" id="SignalP"/>
    </source>
</evidence>
<dbReference type="AlphaFoldDB" id="A0A7S4A555"/>
<dbReference type="InterPro" id="IPR001623">
    <property type="entry name" value="DnaJ_domain"/>
</dbReference>
<dbReference type="SMART" id="SM00271">
    <property type="entry name" value="DnaJ"/>
    <property type="match status" value="1"/>
</dbReference>
<dbReference type="InterPro" id="IPR036869">
    <property type="entry name" value="J_dom_sf"/>
</dbReference>
<dbReference type="OrthoDB" id="10250354at2759"/>
<dbReference type="CDD" id="cd06257">
    <property type="entry name" value="DnaJ"/>
    <property type="match status" value="1"/>
</dbReference>
<reference evidence="3" key="1">
    <citation type="submission" date="2021-01" db="EMBL/GenBank/DDBJ databases">
        <authorList>
            <person name="Corre E."/>
            <person name="Pelletier E."/>
            <person name="Niang G."/>
            <person name="Scheremetjew M."/>
            <person name="Finn R."/>
            <person name="Kale V."/>
            <person name="Holt S."/>
            <person name="Cochrane G."/>
            <person name="Meng A."/>
            <person name="Brown T."/>
            <person name="Cohen L."/>
        </authorList>
    </citation>
    <scope>NUCLEOTIDE SEQUENCE</scope>
    <source>
        <strain evidence="3">CCMP1756</strain>
    </source>
</reference>
<name>A0A7S4A555_9STRA</name>
<dbReference type="Pfam" id="PF00226">
    <property type="entry name" value="DnaJ"/>
    <property type="match status" value="1"/>
</dbReference>
<dbReference type="SUPFAM" id="SSF46565">
    <property type="entry name" value="Chaperone J-domain"/>
    <property type="match status" value="1"/>
</dbReference>
<feature type="chain" id="PRO_5035681094" description="J domain-containing protein" evidence="1">
    <location>
        <begin position="19"/>
        <end position="212"/>
    </location>
</feature>
<dbReference type="PRINTS" id="PR00625">
    <property type="entry name" value="JDOMAIN"/>
</dbReference>
<dbReference type="PANTHER" id="PTHR24074">
    <property type="entry name" value="CO-CHAPERONE PROTEIN DJLA"/>
    <property type="match status" value="1"/>
</dbReference>
<feature type="domain" description="J" evidence="2">
    <location>
        <begin position="23"/>
        <end position="76"/>
    </location>
</feature>
<organism evidence="3">
    <name type="scientific">Pelagomonas calceolata</name>
    <dbReference type="NCBI Taxonomy" id="35677"/>
    <lineage>
        <taxon>Eukaryota</taxon>
        <taxon>Sar</taxon>
        <taxon>Stramenopiles</taxon>
        <taxon>Ochrophyta</taxon>
        <taxon>Pelagophyceae</taxon>
        <taxon>Pelagomonadales</taxon>
        <taxon>Pelagomonadaceae</taxon>
        <taxon>Pelagomonas</taxon>
    </lineage>
</organism>
<dbReference type="EMBL" id="HBIW01022440">
    <property type="protein sequence ID" value="CAE0703891.1"/>
    <property type="molecule type" value="Transcribed_RNA"/>
</dbReference>